<dbReference type="OrthoDB" id="9770388at2"/>
<dbReference type="SUPFAM" id="SSF56266">
    <property type="entry name" value="DmpA/ArgJ-like"/>
    <property type="match status" value="1"/>
</dbReference>
<organism evidence="3 4">
    <name type="scientific">Candidatus Promineifilum breve</name>
    <dbReference type="NCBI Taxonomy" id="1806508"/>
    <lineage>
        <taxon>Bacteria</taxon>
        <taxon>Bacillati</taxon>
        <taxon>Chloroflexota</taxon>
        <taxon>Ardenticatenia</taxon>
        <taxon>Candidatus Promineifilales</taxon>
        <taxon>Candidatus Promineifilaceae</taxon>
        <taxon>Candidatus Promineifilum</taxon>
    </lineage>
</organism>
<evidence type="ECO:0000313" key="4">
    <source>
        <dbReference type="Proteomes" id="UP000215027"/>
    </source>
</evidence>
<evidence type="ECO:0000256" key="1">
    <source>
        <dbReference type="ARBA" id="ARBA00007068"/>
    </source>
</evidence>
<evidence type="ECO:0000256" key="2">
    <source>
        <dbReference type="SAM" id="MobiDB-lite"/>
    </source>
</evidence>
<dbReference type="AlphaFoldDB" id="A0A170PHW7"/>
<reference evidence="3" key="1">
    <citation type="submission" date="2016-01" db="EMBL/GenBank/DDBJ databases">
        <authorList>
            <person name="Mcilroy J.S."/>
            <person name="Karst M S."/>
            <person name="Albertsen M."/>
        </authorList>
    </citation>
    <scope>NUCLEOTIDE SEQUENCE</scope>
    <source>
        <strain evidence="3">Cfx-K</strain>
    </source>
</reference>
<protein>
    <submittedName>
        <fullName evidence="3">Peptidase S58 DmpA</fullName>
    </submittedName>
</protein>
<dbReference type="InterPro" id="IPR016117">
    <property type="entry name" value="ArgJ-like_dom_sf"/>
</dbReference>
<keyword evidence="4" id="KW-1185">Reference proteome</keyword>
<proteinExistence type="inferred from homology"/>
<feature type="compositionally biased region" description="Basic and acidic residues" evidence="2">
    <location>
        <begin position="253"/>
        <end position="263"/>
    </location>
</feature>
<dbReference type="GO" id="GO:0004177">
    <property type="term" value="F:aminopeptidase activity"/>
    <property type="evidence" value="ECO:0007669"/>
    <property type="project" value="TreeGrafter"/>
</dbReference>
<dbReference type="Proteomes" id="UP000215027">
    <property type="component" value="Chromosome I"/>
</dbReference>
<dbReference type="PANTHER" id="PTHR36512">
    <property type="entry name" value="D-AMINOPEPTIDASE"/>
    <property type="match status" value="1"/>
</dbReference>
<accession>A0A170PHW7</accession>
<comment type="similarity">
    <text evidence="1">Belongs to the peptidase S58 family.</text>
</comment>
<evidence type="ECO:0000313" key="3">
    <source>
        <dbReference type="EMBL" id="CUS04543.2"/>
    </source>
</evidence>
<sequence length="409" mass="42456">MPRIRELGFYESELPPGPRNAISDVAGVTVGHSTLIRGEGAADSNWRPGHGPFRTGVTVILPHGGNLYEQKVVAAVHTINGYGKPIGFEQVRELGVIESPIALTGTLNAPRVADALITLAVEQNNHIGVGFAATGYRGYASVNPIVGETNDGYLSDLQGRPVGLAEVRAALAAASTEVTEGAVGAGTGTSCYGWKGGIGTASRVLPGEAGGYTVGVLVQSNFGRAEELTVCGVRVGKLLCPPEKGAGKTAGEQGRKGAGEKEALFTPAPLPPRSPASLPPRSPASPAGSIMIVLATDAPLEARGLGRLARRVALGLARTGHTGHGSSGDFVIAFSTAQSIADRPQRLVARTVIDEQPILDWLALAVVESVEEAVYNSMLMARTVVGRNEHVRYGLPGEEVARIVGRPRP</sequence>
<dbReference type="KEGG" id="pbf:CFX0092_A2665"/>
<dbReference type="EMBL" id="LN890655">
    <property type="protein sequence ID" value="CUS04543.2"/>
    <property type="molecule type" value="Genomic_DNA"/>
</dbReference>
<dbReference type="RefSeq" id="WP_095043863.1">
    <property type="nucleotide sequence ID" value="NZ_LN890655.1"/>
</dbReference>
<dbReference type="PANTHER" id="PTHR36512:SF3">
    <property type="entry name" value="BLR5678 PROTEIN"/>
    <property type="match status" value="1"/>
</dbReference>
<feature type="compositionally biased region" description="Pro residues" evidence="2">
    <location>
        <begin position="268"/>
        <end position="283"/>
    </location>
</feature>
<name>A0A170PHW7_9CHLR</name>
<feature type="region of interest" description="Disordered" evidence="2">
    <location>
        <begin position="243"/>
        <end position="283"/>
    </location>
</feature>
<dbReference type="Pfam" id="PF03576">
    <property type="entry name" value="Peptidase_S58"/>
    <property type="match status" value="1"/>
</dbReference>
<dbReference type="InterPro" id="IPR005321">
    <property type="entry name" value="Peptidase_S58_DmpA"/>
</dbReference>
<gene>
    <name evidence="3" type="ORF">CFX0092_A2665</name>
</gene>
<dbReference type="Gene3D" id="3.60.70.12">
    <property type="entry name" value="L-amino peptidase D-ALA esterase/amidase"/>
    <property type="match status" value="1"/>
</dbReference>